<name>A0A9P1GVN5_9PEZI</name>
<feature type="domain" description="RSE1/DDB1/CPSF1 first beta-propeller" evidence="2">
    <location>
        <begin position="45"/>
        <end position="344"/>
    </location>
</feature>
<dbReference type="Proteomes" id="UP000838763">
    <property type="component" value="Unassembled WGS sequence"/>
</dbReference>
<dbReference type="Gene3D" id="2.130.10.10">
    <property type="entry name" value="YVTN repeat-like/Quinoprotein amine dehydrogenase"/>
    <property type="match status" value="2"/>
</dbReference>
<evidence type="ECO:0000313" key="4">
    <source>
        <dbReference type="Proteomes" id="UP000838763"/>
    </source>
</evidence>
<accession>A0A9P1GVN5</accession>
<dbReference type="InterPro" id="IPR018846">
    <property type="entry name" value="Beta-prop_RSE1/DDB1/CPSF1_1st"/>
</dbReference>
<reference evidence="3" key="1">
    <citation type="submission" date="2022-11" db="EMBL/GenBank/DDBJ databases">
        <authorList>
            <person name="Scott C."/>
            <person name="Bruce N."/>
        </authorList>
    </citation>
    <scope>NUCLEOTIDE SEQUENCE</scope>
</reference>
<dbReference type="EMBL" id="CALLCH030000001">
    <property type="protein sequence ID" value="CAI4210890.1"/>
    <property type="molecule type" value="Genomic_DNA"/>
</dbReference>
<dbReference type="InterPro" id="IPR015943">
    <property type="entry name" value="WD40/YVTN_repeat-like_dom_sf"/>
</dbReference>
<comment type="caution">
    <text evidence="3">The sequence shown here is derived from an EMBL/GenBank/DDBJ whole genome shotgun (WGS) entry which is preliminary data.</text>
</comment>
<dbReference type="PANTHER" id="PTHR10644">
    <property type="entry name" value="DNA REPAIR/RNA PROCESSING CPSF FAMILY"/>
    <property type="match status" value="1"/>
</dbReference>
<dbReference type="AlphaFoldDB" id="A0A9P1GVN5"/>
<evidence type="ECO:0000313" key="3">
    <source>
        <dbReference type="EMBL" id="CAI4210890.1"/>
    </source>
</evidence>
<evidence type="ECO:0000259" key="2">
    <source>
        <dbReference type="Pfam" id="PF10433"/>
    </source>
</evidence>
<keyword evidence="4" id="KW-1185">Reference proteome</keyword>
<sequence>MANKESCPRQNEPTRNMACRGGWNDAPALQNHFRHRIGSPATPTQNSESDLLFIGTDNQEYFTLAWNASRQLLENVQELHDQSEPHMREAECQFKCVVDPSGRFMALHIWEGVLNISRLIDRGDSKHFIKFLEQVRLTELFIKSSTFLYSQTGPRIAFLYQTRIDEEDAKLAIYRLTGDDRHATAAKFEPKERQLDLAIPDSLSRILIPVPIVEDENRRHLARNASSARRTLPHLGGVLVVGETSVVYVDSQDFSTVEFSLPEGNIFITWEAYDVTRYFLADDFGRLHLLSLVVDGTAVTGITVTALGPATTSRASTLVYLEDGLLFVGSHYGNSQLIRVDVDSLKAELAPCPPSFSNNAPILDFVVMDMGNREGASSGGNTFSSGQARLVAGCGVFESGSLRSIRSGVGLEDLGVLDEFTNVKGLFLWAPETG</sequence>
<proteinExistence type="predicted"/>
<dbReference type="OrthoDB" id="433457at2759"/>
<dbReference type="Pfam" id="PF10433">
    <property type="entry name" value="Beta-prop_RSE1_1st"/>
    <property type="match status" value="1"/>
</dbReference>
<dbReference type="InterPro" id="IPR050358">
    <property type="entry name" value="RSE1/DDB1/CFT1"/>
</dbReference>
<feature type="region of interest" description="Disordered" evidence="1">
    <location>
        <begin position="1"/>
        <end position="21"/>
    </location>
</feature>
<protein>
    <recommendedName>
        <fullName evidence="2">RSE1/DDB1/CPSF1 first beta-propeller domain-containing protein</fullName>
    </recommendedName>
</protein>
<organism evidence="3 4">
    <name type="scientific">Parascedosporium putredinis</name>
    <dbReference type="NCBI Taxonomy" id="1442378"/>
    <lineage>
        <taxon>Eukaryota</taxon>
        <taxon>Fungi</taxon>
        <taxon>Dikarya</taxon>
        <taxon>Ascomycota</taxon>
        <taxon>Pezizomycotina</taxon>
        <taxon>Sordariomycetes</taxon>
        <taxon>Hypocreomycetidae</taxon>
        <taxon>Microascales</taxon>
        <taxon>Microascaceae</taxon>
        <taxon>Parascedosporium</taxon>
    </lineage>
</organism>
<gene>
    <name evidence="3" type="ORF">PPNO1_LOCUS688</name>
</gene>
<evidence type="ECO:0000256" key="1">
    <source>
        <dbReference type="SAM" id="MobiDB-lite"/>
    </source>
</evidence>